<reference evidence="14 15" key="1">
    <citation type="submission" date="2019-03" db="EMBL/GenBank/DDBJ databases">
        <title>Genomic Encyclopedia of Type Strains, Phase IV (KMG-IV): sequencing the most valuable type-strain genomes for metagenomic binning, comparative biology and taxonomic classification.</title>
        <authorList>
            <person name="Goeker M."/>
        </authorList>
    </citation>
    <scope>NUCLEOTIDE SEQUENCE [LARGE SCALE GENOMIC DNA]</scope>
    <source>
        <strain evidence="14 15">DSM 25488</strain>
    </source>
</reference>
<evidence type="ECO:0000259" key="13">
    <source>
        <dbReference type="Pfam" id="PF02163"/>
    </source>
</evidence>
<keyword evidence="5 12" id="KW-0812">Transmembrane</keyword>
<dbReference type="OrthoDB" id="8772544at2"/>
<evidence type="ECO:0000256" key="12">
    <source>
        <dbReference type="SAM" id="Phobius"/>
    </source>
</evidence>
<name>A0A4R6XGJ3_9GAMM</name>
<dbReference type="CDD" id="cd06160">
    <property type="entry name" value="S2P-M50_like_2"/>
    <property type="match status" value="1"/>
</dbReference>
<feature type="transmembrane region" description="Helical" evidence="12">
    <location>
        <begin position="373"/>
        <end position="393"/>
    </location>
</feature>
<evidence type="ECO:0000256" key="10">
    <source>
        <dbReference type="ARBA" id="ARBA00023049"/>
    </source>
</evidence>
<feature type="transmembrane region" description="Helical" evidence="12">
    <location>
        <begin position="348"/>
        <end position="367"/>
    </location>
</feature>
<comment type="similarity">
    <text evidence="3">Belongs to the peptidase M50B family.</text>
</comment>
<proteinExistence type="inferred from homology"/>
<keyword evidence="10" id="KW-0482">Metalloprotease</keyword>
<dbReference type="EMBL" id="SNZB01000007">
    <property type="protein sequence ID" value="TDR16864.1"/>
    <property type="molecule type" value="Genomic_DNA"/>
</dbReference>
<protein>
    <submittedName>
        <fullName evidence="14">Zn-dependent protease</fullName>
    </submittedName>
</protein>
<evidence type="ECO:0000313" key="15">
    <source>
        <dbReference type="Proteomes" id="UP000295724"/>
    </source>
</evidence>
<keyword evidence="15" id="KW-1185">Reference proteome</keyword>
<comment type="caution">
    <text evidence="14">The sequence shown here is derived from an EMBL/GenBank/DDBJ whole genome shotgun (WGS) entry which is preliminary data.</text>
</comment>
<keyword evidence="7" id="KW-0378">Hydrolase</keyword>
<keyword evidence="8" id="KW-0862">Zinc</keyword>
<organism evidence="14 15">
    <name type="scientific">Marinicella litoralis</name>
    <dbReference type="NCBI Taxonomy" id="644220"/>
    <lineage>
        <taxon>Bacteria</taxon>
        <taxon>Pseudomonadati</taxon>
        <taxon>Pseudomonadota</taxon>
        <taxon>Gammaproteobacteria</taxon>
        <taxon>Lysobacterales</taxon>
        <taxon>Marinicellaceae</taxon>
        <taxon>Marinicella</taxon>
    </lineage>
</organism>
<evidence type="ECO:0000256" key="1">
    <source>
        <dbReference type="ARBA" id="ARBA00001947"/>
    </source>
</evidence>
<keyword evidence="4 14" id="KW-0645">Protease</keyword>
<evidence type="ECO:0000256" key="5">
    <source>
        <dbReference type="ARBA" id="ARBA00022692"/>
    </source>
</evidence>
<evidence type="ECO:0000256" key="11">
    <source>
        <dbReference type="ARBA" id="ARBA00023136"/>
    </source>
</evidence>
<dbReference type="RefSeq" id="WP_099019953.1">
    <property type="nucleotide sequence ID" value="NZ_NIHB01000005.1"/>
</dbReference>
<comment type="subcellular location">
    <subcellularLocation>
        <location evidence="2">Membrane</location>
        <topology evidence="2">Multi-pass membrane protein</topology>
    </subcellularLocation>
</comment>
<dbReference type="Proteomes" id="UP000295724">
    <property type="component" value="Unassembled WGS sequence"/>
</dbReference>
<evidence type="ECO:0000313" key="14">
    <source>
        <dbReference type="EMBL" id="TDR16864.1"/>
    </source>
</evidence>
<dbReference type="PANTHER" id="PTHR39188:SF3">
    <property type="entry name" value="STAGE IV SPORULATION PROTEIN FB"/>
    <property type="match status" value="1"/>
</dbReference>
<keyword evidence="6" id="KW-0479">Metal-binding</keyword>
<dbReference type="GO" id="GO:0046872">
    <property type="term" value="F:metal ion binding"/>
    <property type="evidence" value="ECO:0007669"/>
    <property type="project" value="UniProtKB-KW"/>
</dbReference>
<gene>
    <name evidence="14" type="ORF">C8D91_2771</name>
</gene>
<feature type="transmembrane region" description="Helical" evidence="12">
    <location>
        <begin position="275"/>
        <end position="306"/>
    </location>
</feature>
<comment type="cofactor">
    <cofactor evidence="1">
        <name>Zn(2+)</name>
        <dbReference type="ChEBI" id="CHEBI:29105"/>
    </cofactor>
</comment>
<dbReference type="InterPro" id="IPR008915">
    <property type="entry name" value="Peptidase_M50"/>
</dbReference>
<feature type="transmembrane region" description="Helical" evidence="12">
    <location>
        <begin position="414"/>
        <end position="432"/>
    </location>
</feature>
<dbReference type="GO" id="GO:0008237">
    <property type="term" value="F:metallopeptidase activity"/>
    <property type="evidence" value="ECO:0007669"/>
    <property type="project" value="UniProtKB-KW"/>
</dbReference>
<dbReference type="GO" id="GO:0016020">
    <property type="term" value="C:membrane"/>
    <property type="evidence" value="ECO:0007669"/>
    <property type="project" value="UniProtKB-SubCell"/>
</dbReference>
<sequence>MYFIYIFIGILVILPLAQYLMLVIKLYGTQLTPAKFKPLLSSIKVPEATQQQLAHAQKSLEALGFEFFNHIVNQDIITTSKPNVQLLMHHPEQRCYALVANPHNPDLSRPYSLKFQSFTNHLTIEAMDADAEGVIKSFEPLHAFNLESNQHQEAFNEFLSVRGGLTANSNHLICFQDAESYSQHMQKIYAQYLRFLYQQGLLKKNKNNLQMRFSTAAKLAWQMFMNKKKTRILTAEETTEAIKSYSFLPHAQAQAHRRVQNNQQSSQLGRWGKTLLFFGSAMVFALLFGIAWSPFLVLILIPVLLFHELGHYWAMKLFGYRDLQILFLPIGAMVSGNKQQPSPMQRTLVSLAGPVPGLLLAFGLTMWAPDFIISEYGLSLVFMLLIINYLNLLPFMPLDGGHVVNLLLFDRWPFLQFLLMLISVLIFALGAWAWSDPILTFLAVIFGLGLKNNFQQAQHVTQARQRWGNKLKNRDNLNVIYHMMKQSPAPFNNKYQDATPINERLSHPSPSVRDSLLGMVMYLTALLAPLVVIQQVIGLDLIKFIFSSDTSSFQYDADENQQWDPSYWQQQFNLALTPTEKQSVVNDALLMYQESEDFYLLSEIYPQAIKLFETNQWQENPDYPVLLRANLLYQISEQPEYDAQTELNKLSMLLGENSIAYTEVLVNVLTWQHSPDNKDQLIGRLAQLESHQKYQTLFNALAHLQFSYEQDQQIGAYESLLVEYLPIFKSKAPDLYPSLLQYHYQALFAQQKYQKLLDLAQQNLQSRSTESTYSETIQYEMLAWVALLDHQYELAQTYQSLRQTAEQAQQQELKKEMGFLAGLVLSEQVNAISLNQDPLFKLALAIQKDQPSAVASELDTYIQYVQGWRKQPFSEHLKQIKHFDDNESKQLNHIKYQFLFRAIRATQPDLLNEISDL</sequence>
<evidence type="ECO:0000256" key="3">
    <source>
        <dbReference type="ARBA" id="ARBA00007931"/>
    </source>
</evidence>
<accession>A0A4R6XGJ3</accession>
<evidence type="ECO:0000256" key="2">
    <source>
        <dbReference type="ARBA" id="ARBA00004141"/>
    </source>
</evidence>
<evidence type="ECO:0000256" key="6">
    <source>
        <dbReference type="ARBA" id="ARBA00022723"/>
    </source>
</evidence>
<evidence type="ECO:0000256" key="4">
    <source>
        <dbReference type="ARBA" id="ARBA00022670"/>
    </source>
</evidence>
<evidence type="ECO:0000256" key="7">
    <source>
        <dbReference type="ARBA" id="ARBA00022801"/>
    </source>
</evidence>
<dbReference type="Pfam" id="PF02163">
    <property type="entry name" value="Peptidase_M50"/>
    <property type="match status" value="1"/>
</dbReference>
<dbReference type="AlphaFoldDB" id="A0A4R6XGJ3"/>
<dbReference type="GO" id="GO:0006508">
    <property type="term" value="P:proteolysis"/>
    <property type="evidence" value="ECO:0007669"/>
    <property type="project" value="UniProtKB-KW"/>
</dbReference>
<evidence type="ECO:0000256" key="8">
    <source>
        <dbReference type="ARBA" id="ARBA00022833"/>
    </source>
</evidence>
<keyword evidence="9 12" id="KW-1133">Transmembrane helix</keyword>
<feature type="transmembrane region" description="Helical" evidence="12">
    <location>
        <begin position="6"/>
        <end position="27"/>
    </location>
</feature>
<dbReference type="PANTHER" id="PTHR39188">
    <property type="entry name" value="MEMBRANE-ASSOCIATED ZINC METALLOPROTEASE M50B"/>
    <property type="match status" value="1"/>
</dbReference>
<keyword evidence="11 12" id="KW-0472">Membrane</keyword>
<evidence type="ECO:0000256" key="9">
    <source>
        <dbReference type="ARBA" id="ARBA00022989"/>
    </source>
</evidence>
<feature type="transmembrane region" description="Helical" evidence="12">
    <location>
        <begin position="516"/>
        <end position="537"/>
    </location>
</feature>
<feature type="domain" description="Peptidase M50" evidence="13">
    <location>
        <begin position="296"/>
        <end position="366"/>
    </location>
</feature>